<accession>A0AAN9PTY5</accession>
<keyword evidence="2" id="KW-1185">Reference proteome</keyword>
<comment type="caution">
    <text evidence="1">The sequence shown here is derived from an EMBL/GenBank/DDBJ whole genome shotgun (WGS) entry which is preliminary data.</text>
</comment>
<dbReference type="EMBL" id="JAYKXN010000002">
    <property type="protein sequence ID" value="KAK7309859.1"/>
    <property type="molecule type" value="Genomic_DNA"/>
</dbReference>
<dbReference type="Proteomes" id="UP001359559">
    <property type="component" value="Unassembled WGS sequence"/>
</dbReference>
<reference evidence="1 2" key="1">
    <citation type="submission" date="2024-01" db="EMBL/GenBank/DDBJ databases">
        <title>The genomes of 5 underutilized Papilionoideae crops provide insights into root nodulation and disease resistance.</title>
        <authorList>
            <person name="Yuan L."/>
        </authorList>
    </citation>
    <scope>NUCLEOTIDE SEQUENCE [LARGE SCALE GENOMIC DNA]</scope>
    <source>
        <strain evidence="1">LY-2023</strain>
        <tissue evidence="1">Leaf</tissue>
    </source>
</reference>
<dbReference type="AlphaFoldDB" id="A0AAN9PTY5"/>
<evidence type="ECO:0000313" key="2">
    <source>
        <dbReference type="Proteomes" id="UP001359559"/>
    </source>
</evidence>
<proteinExistence type="predicted"/>
<evidence type="ECO:0000313" key="1">
    <source>
        <dbReference type="EMBL" id="KAK7309859.1"/>
    </source>
</evidence>
<name>A0AAN9PTY5_CLITE</name>
<sequence length="69" mass="7412">MAAVMVVVWAVEEQNLVVVVVVTVKSEENYTFTAEHQDWALLGPENGHLGFPAVVVTVSSQHAGVGAFF</sequence>
<gene>
    <name evidence="1" type="ORF">RJT34_06941</name>
</gene>
<organism evidence="1 2">
    <name type="scientific">Clitoria ternatea</name>
    <name type="common">Butterfly pea</name>
    <dbReference type="NCBI Taxonomy" id="43366"/>
    <lineage>
        <taxon>Eukaryota</taxon>
        <taxon>Viridiplantae</taxon>
        <taxon>Streptophyta</taxon>
        <taxon>Embryophyta</taxon>
        <taxon>Tracheophyta</taxon>
        <taxon>Spermatophyta</taxon>
        <taxon>Magnoliopsida</taxon>
        <taxon>eudicotyledons</taxon>
        <taxon>Gunneridae</taxon>
        <taxon>Pentapetalae</taxon>
        <taxon>rosids</taxon>
        <taxon>fabids</taxon>
        <taxon>Fabales</taxon>
        <taxon>Fabaceae</taxon>
        <taxon>Papilionoideae</taxon>
        <taxon>50 kb inversion clade</taxon>
        <taxon>NPAAA clade</taxon>
        <taxon>indigoferoid/millettioid clade</taxon>
        <taxon>Phaseoleae</taxon>
        <taxon>Clitoria</taxon>
    </lineage>
</organism>
<protein>
    <submittedName>
        <fullName evidence="1">Uncharacterized protein</fullName>
    </submittedName>
</protein>